<dbReference type="KEGG" id="hae:halTADL_2766"/>
<dbReference type="GO" id="GO:0005886">
    <property type="term" value="C:plasma membrane"/>
    <property type="evidence" value="ECO:0007669"/>
    <property type="project" value="TreeGrafter"/>
</dbReference>
<keyword evidence="3" id="KW-0813">Transport</keyword>
<name>A0A1H6UZA0_9EURY</name>
<dbReference type="RefSeq" id="WP_089672648.1">
    <property type="nucleotide sequence ID" value="NZ_CP024845.1"/>
</dbReference>
<accession>A0A2H4Q545</accession>
<evidence type="ECO:0000256" key="4">
    <source>
        <dbReference type="ARBA" id="ARBA00022692"/>
    </source>
</evidence>
<organism evidence="9 10">
    <name type="scientific">Halohasta litchfieldiae</name>
    <dbReference type="NCBI Taxonomy" id="1073996"/>
    <lineage>
        <taxon>Archaea</taxon>
        <taxon>Methanobacteriati</taxon>
        <taxon>Methanobacteriota</taxon>
        <taxon>Stenosarchaea group</taxon>
        <taxon>Halobacteria</taxon>
        <taxon>Halobacteriales</taxon>
        <taxon>Haloferacaceae</taxon>
        <taxon>Halohasta</taxon>
    </lineage>
</organism>
<dbReference type="AlphaFoldDB" id="A0A1H6UZA0"/>
<feature type="transmembrane region" description="Helical" evidence="8">
    <location>
        <begin position="227"/>
        <end position="247"/>
    </location>
</feature>
<accession>A0A1H6UZA0</accession>
<feature type="transmembrane region" description="Helical" evidence="8">
    <location>
        <begin position="365"/>
        <end position="382"/>
    </location>
</feature>
<feature type="transmembrane region" description="Helical" evidence="8">
    <location>
        <begin position="46"/>
        <end position="66"/>
    </location>
</feature>
<keyword evidence="6 8" id="KW-0472">Membrane</keyword>
<evidence type="ECO:0000313" key="10">
    <source>
        <dbReference type="Proteomes" id="UP000198888"/>
    </source>
</evidence>
<feature type="transmembrane region" description="Helical" evidence="8">
    <location>
        <begin position="453"/>
        <end position="479"/>
    </location>
</feature>
<dbReference type="PANTHER" id="PTHR48086">
    <property type="entry name" value="SODIUM/PROLINE SYMPORTER-RELATED"/>
    <property type="match status" value="1"/>
</dbReference>
<dbReference type="InterPro" id="IPR050277">
    <property type="entry name" value="Sodium:Solute_Symporter"/>
</dbReference>
<feature type="transmembrane region" description="Helical" evidence="8">
    <location>
        <begin position="268"/>
        <end position="296"/>
    </location>
</feature>
<dbReference type="InterPro" id="IPR001734">
    <property type="entry name" value="Na/solute_symporter"/>
</dbReference>
<evidence type="ECO:0000256" key="8">
    <source>
        <dbReference type="SAM" id="Phobius"/>
    </source>
</evidence>
<dbReference type="GeneID" id="35003538"/>
<dbReference type="PANTHER" id="PTHR48086:SF10">
    <property type="entry name" value="AGR155CP"/>
    <property type="match status" value="1"/>
</dbReference>
<evidence type="ECO:0000256" key="5">
    <source>
        <dbReference type="ARBA" id="ARBA00022989"/>
    </source>
</evidence>
<comment type="subcellular location">
    <subcellularLocation>
        <location evidence="1">Membrane</location>
        <topology evidence="1">Multi-pass membrane protein</topology>
    </subcellularLocation>
</comment>
<feature type="transmembrane region" description="Helical" evidence="8">
    <location>
        <begin position="78"/>
        <end position="99"/>
    </location>
</feature>
<dbReference type="OrthoDB" id="9779at2157"/>
<gene>
    <name evidence="9" type="ORF">SAMN05444271_11262</name>
</gene>
<feature type="transmembrane region" description="Helical" evidence="8">
    <location>
        <begin position="159"/>
        <end position="181"/>
    </location>
</feature>
<evidence type="ECO:0000256" key="3">
    <source>
        <dbReference type="ARBA" id="ARBA00022448"/>
    </source>
</evidence>
<evidence type="ECO:0000256" key="2">
    <source>
        <dbReference type="ARBA" id="ARBA00006434"/>
    </source>
</evidence>
<feature type="transmembrane region" description="Helical" evidence="8">
    <location>
        <begin position="414"/>
        <end position="433"/>
    </location>
</feature>
<keyword evidence="4 8" id="KW-0812">Transmembrane</keyword>
<feature type="transmembrane region" description="Helical" evidence="8">
    <location>
        <begin position="302"/>
        <end position="328"/>
    </location>
</feature>
<evidence type="ECO:0000313" key="9">
    <source>
        <dbReference type="EMBL" id="SEI93332.1"/>
    </source>
</evidence>
<evidence type="ECO:0000256" key="6">
    <source>
        <dbReference type="ARBA" id="ARBA00023136"/>
    </source>
</evidence>
<feature type="transmembrane region" description="Helical" evidence="8">
    <location>
        <begin position="6"/>
        <end position="26"/>
    </location>
</feature>
<feature type="transmembrane region" description="Helical" evidence="8">
    <location>
        <begin position="120"/>
        <end position="139"/>
    </location>
</feature>
<protein>
    <submittedName>
        <fullName evidence="9">Na+/proline symporter</fullName>
    </submittedName>
</protein>
<dbReference type="InterPro" id="IPR038377">
    <property type="entry name" value="Na/Glc_symporter_sf"/>
</dbReference>
<reference evidence="9 10" key="1">
    <citation type="submission" date="2016-10" db="EMBL/GenBank/DDBJ databases">
        <authorList>
            <person name="de Groot N.N."/>
        </authorList>
    </citation>
    <scope>NUCLEOTIDE SEQUENCE [LARGE SCALE GENOMIC DNA]</scope>
    <source>
        <strain evidence="9 10">DSM 22187</strain>
    </source>
</reference>
<dbReference type="PROSITE" id="PS50283">
    <property type="entry name" value="NA_SOLUT_SYMP_3"/>
    <property type="match status" value="1"/>
</dbReference>
<feature type="transmembrane region" description="Helical" evidence="8">
    <location>
        <begin position="188"/>
        <end position="207"/>
    </location>
</feature>
<keyword evidence="5 8" id="KW-1133">Transmembrane helix</keyword>
<proteinExistence type="inferred from homology"/>
<keyword evidence="10" id="KW-1185">Reference proteome</keyword>
<dbReference type="Gene3D" id="1.20.1730.10">
    <property type="entry name" value="Sodium/glucose cotransporter"/>
    <property type="match status" value="1"/>
</dbReference>
<sequence length="509" mass="52556">MVSQTAALAATVVTLATFTAAGLWYAHGRVGSVEDLLTARNSTGTAMTTATLIASTMGAWILFSPAEAGAAFGGLPAILGYAIGSAIPLLLFIPVGVRIRELMPTGHSLTEFVLVRFGPVMYVFVLVVSVFYMFIFLAAEMTAIAGSLELVAGIPAWQTATAVGLFVLVYTAYGGLVASIFTDTIQTLVILPLLAVGFGAAVLALGGTGEIHATALATDPSLLDPGFRPGLEFGLYVVFAILGANMLNQGIWQRVYAADGESTLTRSFAVAALTVVPMVLLAGLFGVVASGLGLVTPETQSVAFFLVVIEVLPESIAFVVVLLVVLLVMSSADTMLNAISSLITVDLARIIDVDNDRSLRLTGRGLTVLVAIGAIIIGAQGYSVLRLFLTADLLAAAVFVPLIWGLYSRSLTELGGLVASLAGLVVGIAYFPMLRGVVMLVPGVGPLLPEPAFLPAFLGATAVSTLVTGLAVAVGSANFEFDSLTTKIRSFDESTTEDPSAAAAGEVSD</sequence>
<evidence type="ECO:0000256" key="1">
    <source>
        <dbReference type="ARBA" id="ARBA00004141"/>
    </source>
</evidence>
<dbReference type="Pfam" id="PF00474">
    <property type="entry name" value="SSF"/>
    <property type="match status" value="1"/>
</dbReference>
<dbReference type="EMBL" id="FNYR01000012">
    <property type="protein sequence ID" value="SEI93332.1"/>
    <property type="molecule type" value="Genomic_DNA"/>
</dbReference>
<dbReference type="GO" id="GO:0015606">
    <property type="term" value="F:spermidine transmembrane transporter activity"/>
    <property type="evidence" value="ECO:0007669"/>
    <property type="project" value="TreeGrafter"/>
</dbReference>
<comment type="similarity">
    <text evidence="2 7">Belongs to the sodium:solute symporter (SSF) (TC 2.A.21) family.</text>
</comment>
<dbReference type="Proteomes" id="UP000198888">
    <property type="component" value="Unassembled WGS sequence"/>
</dbReference>
<evidence type="ECO:0000256" key="7">
    <source>
        <dbReference type="RuleBase" id="RU362091"/>
    </source>
</evidence>
<dbReference type="STRING" id="1073996.SAMN05444271_11262"/>
<feature type="transmembrane region" description="Helical" evidence="8">
    <location>
        <begin position="388"/>
        <end position="407"/>
    </location>
</feature>